<feature type="domain" description="AB hydrolase-1" evidence="1">
    <location>
        <begin position="4"/>
        <end position="229"/>
    </location>
</feature>
<accession>A0ABT4RPT2</accession>
<gene>
    <name evidence="2" type="ORF">OJ962_23560</name>
</gene>
<dbReference type="Gene3D" id="3.40.50.1820">
    <property type="entry name" value="alpha/beta hydrolase"/>
    <property type="match status" value="1"/>
</dbReference>
<organism evidence="2 3">
    <name type="scientific">Solirubrobacter deserti</name>
    <dbReference type="NCBI Taxonomy" id="2282478"/>
    <lineage>
        <taxon>Bacteria</taxon>
        <taxon>Bacillati</taxon>
        <taxon>Actinomycetota</taxon>
        <taxon>Thermoleophilia</taxon>
        <taxon>Solirubrobacterales</taxon>
        <taxon>Solirubrobacteraceae</taxon>
        <taxon>Solirubrobacter</taxon>
    </lineage>
</organism>
<dbReference type="GO" id="GO:0016787">
    <property type="term" value="F:hydrolase activity"/>
    <property type="evidence" value="ECO:0007669"/>
    <property type="project" value="UniProtKB-KW"/>
</dbReference>
<name>A0ABT4RPT2_9ACTN</name>
<comment type="caution">
    <text evidence="2">The sequence shown here is derived from an EMBL/GenBank/DDBJ whole genome shotgun (WGS) entry which is preliminary data.</text>
</comment>
<protein>
    <submittedName>
        <fullName evidence="2">Alpha/beta hydrolase</fullName>
    </submittedName>
</protein>
<keyword evidence="2" id="KW-0378">Hydrolase</keyword>
<dbReference type="InterPro" id="IPR000073">
    <property type="entry name" value="AB_hydrolase_1"/>
</dbReference>
<sequence length="245" mass="26986">MTEPVLFLHGVSGSAATYQWLELEDRRTVRVDFRGHGDAPRRPGTYRLPDYVDDALAVLEELGRAAVVGHSLGGVTAWTLAQQRPDLVTRLFLEDPPLYMGDPVEHERNPGIPAFRDQQAAVRAWQARGATEAEIEAELDCRDLQTPEALAARAHALRRLDPEVLDRVVDGSLLAAADPTSPVEVPVLILAADDAFDAAFPTRHEAQLARTHPDVRVVRFAGAPHTIHDTTAFRDAYAAQLRAWL</sequence>
<dbReference type="SUPFAM" id="SSF53474">
    <property type="entry name" value="alpha/beta-Hydrolases"/>
    <property type="match status" value="1"/>
</dbReference>
<dbReference type="PANTHER" id="PTHR43194:SF2">
    <property type="entry name" value="PEROXISOMAL MEMBRANE PROTEIN LPX1"/>
    <property type="match status" value="1"/>
</dbReference>
<dbReference type="PANTHER" id="PTHR43194">
    <property type="entry name" value="HYDROLASE ALPHA/BETA FOLD FAMILY"/>
    <property type="match status" value="1"/>
</dbReference>
<proteinExistence type="predicted"/>
<evidence type="ECO:0000259" key="1">
    <source>
        <dbReference type="Pfam" id="PF00561"/>
    </source>
</evidence>
<dbReference type="Pfam" id="PF00561">
    <property type="entry name" value="Abhydrolase_1"/>
    <property type="match status" value="1"/>
</dbReference>
<dbReference type="Proteomes" id="UP001147700">
    <property type="component" value="Unassembled WGS sequence"/>
</dbReference>
<dbReference type="InterPro" id="IPR029058">
    <property type="entry name" value="AB_hydrolase_fold"/>
</dbReference>
<evidence type="ECO:0000313" key="2">
    <source>
        <dbReference type="EMBL" id="MDA0140495.1"/>
    </source>
</evidence>
<dbReference type="InterPro" id="IPR050228">
    <property type="entry name" value="Carboxylesterase_BioH"/>
</dbReference>
<dbReference type="RefSeq" id="WP_202957524.1">
    <property type="nucleotide sequence ID" value="NZ_JAPCID010000040.1"/>
</dbReference>
<dbReference type="EMBL" id="JAPCID010000040">
    <property type="protein sequence ID" value="MDA0140495.1"/>
    <property type="molecule type" value="Genomic_DNA"/>
</dbReference>
<reference evidence="2" key="1">
    <citation type="submission" date="2022-10" db="EMBL/GenBank/DDBJ databases">
        <title>The WGS of Solirubrobacter sp. CPCC 204708.</title>
        <authorList>
            <person name="Jiang Z."/>
        </authorList>
    </citation>
    <scope>NUCLEOTIDE SEQUENCE</scope>
    <source>
        <strain evidence="2">CPCC 204708</strain>
    </source>
</reference>
<evidence type="ECO:0000313" key="3">
    <source>
        <dbReference type="Proteomes" id="UP001147700"/>
    </source>
</evidence>
<keyword evidence="3" id="KW-1185">Reference proteome</keyword>